<dbReference type="EMBL" id="JAIWYP010000010">
    <property type="protein sequence ID" value="KAH3751167.1"/>
    <property type="molecule type" value="Genomic_DNA"/>
</dbReference>
<keyword evidence="8" id="KW-0807">Transducer</keyword>
<feature type="transmembrane region" description="Helical" evidence="9">
    <location>
        <begin position="139"/>
        <end position="156"/>
    </location>
</feature>
<dbReference type="SUPFAM" id="SSF81321">
    <property type="entry name" value="Family A G protein-coupled receptor-like"/>
    <property type="match status" value="1"/>
</dbReference>
<dbReference type="InterPro" id="IPR050569">
    <property type="entry name" value="TAAR"/>
</dbReference>
<dbReference type="Pfam" id="PF00001">
    <property type="entry name" value="7tm_1"/>
    <property type="match status" value="1"/>
</dbReference>
<evidence type="ECO:0000256" key="1">
    <source>
        <dbReference type="ARBA" id="ARBA00004651"/>
    </source>
</evidence>
<evidence type="ECO:0000259" key="10">
    <source>
        <dbReference type="PROSITE" id="PS50262"/>
    </source>
</evidence>
<comment type="caution">
    <text evidence="11">The sequence shown here is derived from an EMBL/GenBank/DDBJ whole genome shotgun (WGS) entry which is preliminary data.</text>
</comment>
<proteinExistence type="predicted"/>
<keyword evidence="3 9" id="KW-0812">Transmembrane</keyword>
<evidence type="ECO:0000256" key="7">
    <source>
        <dbReference type="ARBA" id="ARBA00023170"/>
    </source>
</evidence>
<organism evidence="11 12">
    <name type="scientific">Dreissena polymorpha</name>
    <name type="common">Zebra mussel</name>
    <name type="synonym">Mytilus polymorpha</name>
    <dbReference type="NCBI Taxonomy" id="45954"/>
    <lineage>
        <taxon>Eukaryota</taxon>
        <taxon>Metazoa</taxon>
        <taxon>Spiralia</taxon>
        <taxon>Lophotrochozoa</taxon>
        <taxon>Mollusca</taxon>
        <taxon>Bivalvia</taxon>
        <taxon>Autobranchia</taxon>
        <taxon>Heteroconchia</taxon>
        <taxon>Euheterodonta</taxon>
        <taxon>Imparidentia</taxon>
        <taxon>Neoheterodontei</taxon>
        <taxon>Myida</taxon>
        <taxon>Dreissenoidea</taxon>
        <taxon>Dreissenidae</taxon>
        <taxon>Dreissena</taxon>
    </lineage>
</organism>
<accession>A0A9D4I8Y7</accession>
<keyword evidence="5" id="KW-0297">G-protein coupled receptor</keyword>
<keyword evidence="4 9" id="KW-1133">Transmembrane helix</keyword>
<comment type="subcellular location">
    <subcellularLocation>
        <location evidence="1">Cell membrane</location>
        <topology evidence="1">Multi-pass membrane protein</topology>
    </subcellularLocation>
</comment>
<evidence type="ECO:0000256" key="5">
    <source>
        <dbReference type="ARBA" id="ARBA00023040"/>
    </source>
</evidence>
<evidence type="ECO:0000256" key="8">
    <source>
        <dbReference type="ARBA" id="ARBA00023224"/>
    </source>
</evidence>
<evidence type="ECO:0000313" key="11">
    <source>
        <dbReference type="EMBL" id="KAH3751167.1"/>
    </source>
</evidence>
<evidence type="ECO:0000256" key="9">
    <source>
        <dbReference type="SAM" id="Phobius"/>
    </source>
</evidence>
<keyword evidence="2" id="KW-1003">Cell membrane</keyword>
<dbReference type="GO" id="GO:0004930">
    <property type="term" value="F:G protein-coupled receptor activity"/>
    <property type="evidence" value="ECO:0007669"/>
    <property type="project" value="UniProtKB-KW"/>
</dbReference>
<keyword evidence="6 9" id="KW-0472">Membrane</keyword>
<evidence type="ECO:0000256" key="6">
    <source>
        <dbReference type="ARBA" id="ARBA00023136"/>
    </source>
</evidence>
<keyword evidence="12" id="KW-1185">Reference proteome</keyword>
<evidence type="ECO:0000256" key="2">
    <source>
        <dbReference type="ARBA" id="ARBA00022475"/>
    </source>
</evidence>
<reference evidence="11" key="1">
    <citation type="journal article" date="2019" name="bioRxiv">
        <title>The Genome of the Zebra Mussel, Dreissena polymorpha: A Resource for Invasive Species Research.</title>
        <authorList>
            <person name="McCartney M.A."/>
            <person name="Auch B."/>
            <person name="Kono T."/>
            <person name="Mallez S."/>
            <person name="Zhang Y."/>
            <person name="Obille A."/>
            <person name="Becker A."/>
            <person name="Abrahante J.E."/>
            <person name="Garbe J."/>
            <person name="Badalamenti J.P."/>
            <person name="Herman A."/>
            <person name="Mangelson H."/>
            <person name="Liachko I."/>
            <person name="Sullivan S."/>
            <person name="Sone E.D."/>
            <person name="Koren S."/>
            <person name="Silverstein K.A.T."/>
            <person name="Beckman K.B."/>
            <person name="Gohl D.M."/>
        </authorList>
    </citation>
    <scope>NUCLEOTIDE SEQUENCE</scope>
    <source>
        <strain evidence="11">Duluth1</strain>
        <tissue evidence="11">Whole animal</tissue>
    </source>
</reference>
<gene>
    <name evidence="11" type="ORF">DPMN_185716</name>
</gene>
<dbReference type="PANTHER" id="PTHR24249">
    <property type="entry name" value="HISTAMINE RECEPTOR-RELATED G-PROTEIN COUPLED RECEPTOR"/>
    <property type="match status" value="1"/>
</dbReference>
<feature type="transmembrane region" description="Helical" evidence="9">
    <location>
        <begin position="20"/>
        <end position="44"/>
    </location>
</feature>
<keyword evidence="7" id="KW-0675">Receptor</keyword>
<dbReference type="InterPro" id="IPR017452">
    <property type="entry name" value="GPCR_Rhodpsn_7TM"/>
</dbReference>
<reference evidence="11" key="2">
    <citation type="submission" date="2020-11" db="EMBL/GenBank/DDBJ databases">
        <authorList>
            <person name="McCartney M.A."/>
            <person name="Auch B."/>
            <person name="Kono T."/>
            <person name="Mallez S."/>
            <person name="Becker A."/>
            <person name="Gohl D.M."/>
            <person name="Silverstein K.A.T."/>
            <person name="Koren S."/>
            <person name="Bechman K.B."/>
            <person name="Herman A."/>
            <person name="Abrahante J.E."/>
            <person name="Garbe J."/>
        </authorList>
    </citation>
    <scope>NUCLEOTIDE SEQUENCE</scope>
    <source>
        <strain evidence="11">Duluth1</strain>
        <tissue evidence="11">Whole animal</tissue>
    </source>
</reference>
<dbReference type="Proteomes" id="UP000828390">
    <property type="component" value="Unassembled WGS sequence"/>
</dbReference>
<dbReference type="PROSITE" id="PS50262">
    <property type="entry name" value="G_PROTEIN_RECEP_F1_2"/>
    <property type="match status" value="1"/>
</dbReference>
<feature type="domain" description="G-protein coupled receptors family 1 profile" evidence="10">
    <location>
        <begin position="38"/>
        <end position="187"/>
    </location>
</feature>
<dbReference type="PRINTS" id="PR00237">
    <property type="entry name" value="GPCRRHODOPSN"/>
</dbReference>
<evidence type="ECO:0000313" key="12">
    <source>
        <dbReference type="Proteomes" id="UP000828390"/>
    </source>
</evidence>
<dbReference type="Gene3D" id="1.20.1070.10">
    <property type="entry name" value="Rhodopsin 7-helix transmembrane proteins"/>
    <property type="match status" value="1"/>
</dbReference>
<name>A0A9D4I8Y7_DREPO</name>
<sequence length="187" mass="21259">MNISGNDTEAILYPDQILLIFKVFLFLYIPIIASSIFGNVLIIIVVARDKVTTTGILFGILAGEDLLATCFGPVLALASFIPGWYEFYTAHPLAMLINEFAIDTSAALSTWTLVVITTERLLSITMPFNVKQLMTVRRVILAEIWTSIAVAVVQYLRLFHASDFEKYQGFWVIFLKKFYMGRFFLYF</sequence>
<dbReference type="CDD" id="cd00637">
    <property type="entry name" value="7tm_classA_rhodopsin-like"/>
    <property type="match status" value="1"/>
</dbReference>
<dbReference type="GO" id="GO:0005886">
    <property type="term" value="C:plasma membrane"/>
    <property type="evidence" value="ECO:0007669"/>
    <property type="project" value="UniProtKB-SubCell"/>
</dbReference>
<evidence type="ECO:0000256" key="4">
    <source>
        <dbReference type="ARBA" id="ARBA00022989"/>
    </source>
</evidence>
<feature type="transmembrane region" description="Helical" evidence="9">
    <location>
        <begin position="93"/>
        <end position="118"/>
    </location>
</feature>
<dbReference type="AlphaFoldDB" id="A0A9D4I8Y7"/>
<feature type="transmembrane region" description="Helical" evidence="9">
    <location>
        <begin position="56"/>
        <end position="81"/>
    </location>
</feature>
<evidence type="ECO:0000256" key="3">
    <source>
        <dbReference type="ARBA" id="ARBA00022692"/>
    </source>
</evidence>
<dbReference type="InterPro" id="IPR000276">
    <property type="entry name" value="GPCR_Rhodpsn"/>
</dbReference>
<protein>
    <recommendedName>
        <fullName evidence="10">G-protein coupled receptors family 1 profile domain-containing protein</fullName>
    </recommendedName>
</protein>